<evidence type="ECO:0000256" key="3">
    <source>
        <dbReference type="ARBA" id="ARBA00023027"/>
    </source>
</evidence>
<feature type="domain" description="D-isomer specific 2-hydroxyacid dehydrogenase NAD-binding" evidence="5">
    <location>
        <begin position="109"/>
        <end position="293"/>
    </location>
</feature>
<dbReference type="Gene3D" id="3.40.50.720">
    <property type="entry name" value="NAD(P)-binding Rossmann-like Domain"/>
    <property type="match status" value="2"/>
</dbReference>
<feature type="domain" description="D-isomer specific 2-hydroxyacid dehydrogenase catalytic" evidence="4">
    <location>
        <begin position="31"/>
        <end position="325"/>
    </location>
</feature>
<organism evidence="6">
    <name type="scientific">marine metagenome</name>
    <dbReference type="NCBI Taxonomy" id="408172"/>
    <lineage>
        <taxon>unclassified sequences</taxon>
        <taxon>metagenomes</taxon>
        <taxon>ecological metagenomes</taxon>
    </lineage>
</organism>
<dbReference type="PROSITE" id="PS00671">
    <property type="entry name" value="D_2_HYDROXYACID_DH_3"/>
    <property type="match status" value="1"/>
</dbReference>
<gene>
    <name evidence="6" type="ORF">METZ01_LOCUS47449</name>
</gene>
<dbReference type="PANTHER" id="PTHR43761">
    <property type="entry name" value="D-ISOMER SPECIFIC 2-HYDROXYACID DEHYDROGENASE FAMILY PROTEIN (AFU_ORTHOLOGUE AFUA_1G13630)"/>
    <property type="match status" value="1"/>
</dbReference>
<feature type="non-terminal residue" evidence="6">
    <location>
        <position position="1"/>
    </location>
</feature>
<keyword evidence="2" id="KW-0560">Oxidoreductase</keyword>
<dbReference type="InterPro" id="IPR050418">
    <property type="entry name" value="D-iso_2-hydroxyacid_DH_PdxB"/>
</dbReference>
<dbReference type="InterPro" id="IPR006140">
    <property type="entry name" value="D-isomer_DH_NAD-bd"/>
</dbReference>
<dbReference type="PANTHER" id="PTHR43761:SF1">
    <property type="entry name" value="D-ISOMER SPECIFIC 2-HYDROXYACID DEHYDROGENASE CATALYTIC DOMAIN-CONTAINING PROTEIN-RELATED"/>
    <property type="match status" value="1"/>
</dbReference>
<dbReference type="EMBL" id="UINC01002249">
    <property type="protein sequence ID" value="SUZ94595.1"/>
    <property type="molecule type" value="Genomic_DNA"/>
</dbReference>
<dbReference type="SUPFAM" id="SSF51735">
    <property type="entry name" value="NAD(P)-binding Rossmann-fold domains"/>
    <property type="match status" value="1"/>
</dbReference>
<evidence type="ECO:0000259" key="4">
    <source>
        <dbReference type="Pfam" id="PF00389"/>
    </source>
</evidence>
<dbReference type="InterPro" id="IPR036291">
    <property type="entry name" value="NAD(P)-bd_dom_sf"/>
</dbReference>
<dbReference type="Pfam" id="PF02826">
    <property type="entry name" value="2-Hacid_dh_C"/>
    <property type="match status" value="1"/>
</dbReference>
<comment type="similarity">
    <text evidence="1">Belongs to the D-isomer specific 2-hydroxyacid dehydrogenase family.</text>
</comment>
<dbReference type="SUPFAM" id="SSF52283">
    <property type="entry name" value="Formate/glycerate dehydrogenase catalytic domain-like"/>
    <property type="match status" value="1"/>
</dbReference>
<accession>A0A381RRU1</accession>
<dbReference type="GO" id="GO:0016616">
    <property type="term" value="F:oxidoreductase activity, acting on the CH-OH group of donors, NAD or NADP as acceptor"/>
    <property type="evidence" value="ECO:0007669"/>
    <property type="project" value="InterPro"/>
</dbReference>
<dbReference type="GO" id="GO:0051287">
    <property type="term" value="F:NAD binding"/>
    <property type="evidence" value="ECO:0007669"/>
    <property type="project" value="InterPro"/>
</dbReference>
<evidence type="ECO:0000259" key="5">
    <source>
        <dbReference type="Pfam" id="PF02826"/>
    </source>
</evidence>
<protein>
    <recommendedName>
        <fullName evidence="7">D-isomer specific 2-hydroxyacid dehydrogenase NAD-binding domain-containing protein</fullName>
    </recommendedName>
</protein>
<sequence length="325" mass="36265">VKFKIVCLRPKKDFTDNGVKPPSIFDVIYFEKFNANSVKLIQNADVLILPAVGEVIDTKVFEKSSIKLIQVTGAGFDRVDEKKLRKLNINVCNVTGANSNSVAEYCIGNAISLLRSIKIADKLINLGKFSEVRKQIIEEDLFELQGLNACFIGLGPIGACVAGYFHKFGCKIFCNDIKSLQKSFLNNLGAKQITLEEVFKIGDIISIHLPLNHSTKNLINRQKLNLMKSNAILINASRGGIINENDLAKALLNKKIRGAVLDVFKDEPIKKNNPLLNLPEEIKKAVILTPHIAGVTKQSWNYLFKESWQNVENFLNGKPLKYLVN</sequence>
<keyword evidence="3" id="KW-0520">NAD</keyword>
<dbReference type="InterPro" id="IPR029753">
    <property type="entry name" value="D-isomer_DH_CS"/>
</dbReference>
<dbReference type="AlphaFoldDB" id="A0A381RRU1"/>
<proteinExistence type="inferred from homology"/>
<evidence type="ECO:0000313" key="6">
    <source>
        <dbReference type="EMBL" id="SUZ94595.1"/>
    </source>
</evidence>
<name>A0A381RRU1_9ZZZZ</name>
<reference evidence="6" key="1">
    <citation type="submission" date="2018-05" db="EMBL/GenBank/DDBJ databases">
        <authorList>
            <person name="Lanie J.A."/>
            <person name="Ng W.-L."/>
            <person name="Kazmierczak K.M."/>
            <person name="Andrzejewski T.M."/>
            <person name="Davidsen T.M."/>
            <person name="Wayne K.J."/>
            <person name="Tettelin H."/>
            <person name="Glass J.I."/>
            <person name="Rusch D."/>
            <person name="Podicherti R."/>
            <person name="Tsui H.-C.T."/>
            <person name="Winkler M.E."/>
        </authorList>
    </citation>
    <scope>NUCLEOTIDE SEQUENCE</scope>
</reference>
<dbReference type="Pfam" id="PF00389">
    <property type="entry name" value="2-Hacid_dh"/>
    <property type="match status" value="1"/>
</dbReference>
<dbReference type="InterPro" id="IPR006139">
    <property type="entry name" value="D-isomer_2_OHA_DH_cat_dom"/>
</dbReference>
<evidence type="ECO:0008006" key="7">
    <source>
        <dbReference type="Google" id="ProtNLM"/>
    </source>
</evidence>
<evidence type="ECO:0000256" key="1">
    <source>
        <dbReference type="ARBA" id="ARBA00005854"/>
    </source>
</evidence>
<evidence type="ECO:0000256" key="2">
    <source>
        <dbReference type="ARBA" id="ARBA00023002"/>
    </source>
</evidence>